<evidence type="ECO:0000313" key="2">
    <source>
        <dbReference type="EMBL" id="KAK6762456.1"/>
    </source>
</evidence>
<evidence type="ECO:0000313" key="3">
    <source>
        <dbReference type="Proteomes" id="UP001303046"/>
    </source>
</evidence>
<sequence length="200" mass="22381">MIKEEFDLTIKEVTNSMCTVDDATVTGCYQCPQGAVAKVVCKSRDRPTMASIVCHDTAFTVPCDPLGVTSSLKFTVNHAQVRINCSSFCGGFEKHQFEIAGVLHWMKTLYSAAEKLIEGESNVYNDIVLPDVAHIIDIFATWYKFAIIIAIALIVSIIAGYIFFWSHGLRIFLLIPQLLLKFMRATTRLIIRTTVIRLSL</sequence>
<comment type="caution">
    <text evidence="2">The sequence shown here is derived from an EMBL/GenBank/DDBJ whole genome shotgun (WGS) entry which is preliminary data.</text>
</comment>
<keyword evidence="3" id="KW-1185">Reference proteome</keyword>
<proteinExistence type="predicted"/>
<dbReference type="EMBL" id="JAVFWL010000006">
    <property type="protein sequence ID" value="KAK6762456.1"/>
    <property type="molecule type" value="Genomic_DNA"/>
</dbReference>
<keyword evidence="1" id="KW-1133">Transmembrane helix</keyword>
<reference evidence="2 3" key="1">
    <citation type="submission" date="2023-08" db="EMBL/GenBank/DDBJ databases">
        <title>A Necator americanus chromosomal reference genome.</title>
        <authorList>
            <person name="Ilik V."/>
            <person name="Petrzelkova K.J."/>
            <person name="Pardy F."/>
            <person name="Fuh T."/>
            <person name="Niatou-Singa F.S."/>
            <person name="Gouil Q."/>
            <person name="Baker L."/>
            <person name="Ritchie M.E."/>
            <person name="Jex A.R."/>
            <person name="Gazzola D."/>
            <person name="Li H."/>
            <person name="Toshio Fujiwara R."/>
            <person name="Zhan B."/>
            <person name="Aroian R.V."/>
            <person name="Pafco B."/>
            <person name="Schwarz E.M."/>
        </authorList>
    </citation>
    <scope>NUCLEOTIDE SEQUENCE [LARGE SCALE GENOMIC DNA]</scope>
    <source>
        <strain evidence="2 3">Aroian</strain>
        <tissue evidence="2">Whole animal</tissue>
    </source>
</reference>
<evidence type="ECO:0008006" key="4">
    <source>
        <dbReference type="Google" id="ProtNLM"/>
    </source>
</evidence>
<dbReference type="Gene3D" id="2.60.40.3770">
    <property type="match status" value="1"/>
</dbReference>
<protein>
    <recommendedName>
        <fullName evidence="4">Phlebovirus glycoprotein G2 fusion domain-containing protein</fullName>
    </recommendedName>
</protein>
<organism evidence="2 3">
    <name type="scientific">Necator americanus</name>
    <name type="common">Human hookworm</name>
    <dbReference type="NCBI Taxonomy" id="51031"/>
    <lineage>
        <taxon>Eukaryota</taxon>
        <taxon>Metazoa</taxon>
        <taxon>Ecdysozoa</taxon>
        <taxon>Nematoda</taxon>
        <taxon>Chromadorea</taxon>
        <taxon>Rhabditida</taxon>
        <taxon>Rhabditina</taxon>
        <taxon>Rhabditomorpha</taxon>
        <taxon>Strongyloidea</taxon>
        <taxon>Ancylostomatidae</taxon>
        <taxon>Bunostominae</taxon>
        <taxon>Necator</taxon>
    </lineage>
</organism>
<feature type="transmembrane region" description="Helical" evidence="1">
    <location>
        <begin position="145"/>
        <end position="165"/>
    </location>
</feature>
<name>A0ABR1EID8_NECAM</name>
<evidence type="ECO:0000256" key="1">
    <source>
        <dbReference type="SAM" id="Phobius"/>
    </source>
</evidence>
<gene>
    <name evidence="2" type="primary">Necator_chrX.g23414</name>
    <name evidence="2" type="ORF">RB195_023251</name>
</gene>
<dbReference type="Proteomes" id="UP001303046">
    <property type="component" value="Unassembled WGS sequence"/>
</dbReference>
<keyword evidence="1" id="KW-0812">Transmembrane</keyword>
<keyword evidence="1" id="KW-0472">Membrane</keyword>
<accession>A0ABR1EID8</accession>